<feature type="domain" description="HAMP" evidence="3">
    <location>
        <begin position="268"/>
        <end position="320"/>
    </location>
</feature>
<keyword evidence="2" id="KW-0812">Transmembrane</keyword>
<keyword evidence="2" id="KW-1133">Transmembrane helix</keyword>
<name>A0ABS6G6G5_9FIRM</name>
<dbReference type="InterPro" id="IPR003660">
    <property type="entry name" value="HAMP_dom"/>
</dbReference>
<protein>
    <submittedName>
        <fullName evidence="4">Histidine kinase</fullName>
    </submittedName>
</protein>
<accession>A0ABS6G6G5</accession>
<proteinExistence type="predicted"/>
<dbReference type="InterPro" id="IPR010559">
    <property type="entry name" value="Sig_transdc_His_kin_internal"/>
</dbReference>
<dbReference type="GO" id="GO:0016301">
    <property type="term" value="F:kinase activity"/>
    <property type="evidence" value="ECO:0007669"/>
    <property type="project" value="UniProtKB-KW"/>
</dbReference>
<dbReference type="Proteomes" id="UP000779508">
    <property type="component" value="Unassembled WGS sequence"/>
</dbReference>
<dbReference type="Pfam" id="PF06580">
    <property type="entry name" value="His_kinase"/>
    <property type="match status" value="1"/>
</dbReference>
<dbReference type="Pfam" id="PF02518">
    <property type="entry name" value="HATPase_c"/>
    <property type="match status" value="1"/>
</dbReference>
<evidence type="ECO:0000313" key="5">
    <source>
        <dbReference type="Proteomes" id="UP000779508"/>
    </source>
</evidence>
<sequence>MRSIQSKITLYVAGSLLLLFMLLLLTIDMEMDKTIVPLSKNLTDQIVNARAEQISNWIEERSNEIQLIGNDIQHLGMGIEDGLDHMNFILCNNKTYESFGIIDSHGIAWITDGSKFSISSREYYKKIIEENLSFVISNPIKSKSNRADIVIMMYKLPYNNKYGFKYISAAVPIEAIKDIAENIHLYDGGSKIYDKWGNPIGGGLSIDNNEENLVSFKALIDKSPDWTLVFQIPEDRLQEGTRKLQSAALIIGGLVGGALILLLIFFSSSIVAPIRRLQNLMRKVETGDLTVRLEDKRRDEIGDLGRSFNQMLDKLYRVQYEKREIELRLLQEQIKPHFLYNTLDTIRWAAIEYEANEVVDLIEALSTYFRIGLSKGKNFIALSEELDHIESYLQIQQARYEEFLQYEIRYDENLVEEKVIRILLQPLVENAIYHGIKQDDNDENKVCKIIINIFSDMDNLIMEVKNNGMQIDEVRIEKIQSTLESDEKQGEQIGFGLYSVNHRLKLAFGDKYGLVITNKDDWTVARIRCPLIKGED</sequence>
<gene>
    <name evidence="4" type="ORF">KQI88_12895</name>
</gene>
<dbReference type="PROSITE" id="PS50885">
    <property type="entry name" value="HAMP"/>
    <property type="match status" value="1"/>
</dbReference>
<dbReference type="InterPro" id="IPR051552">
    <property type="entry name" value="HptR"/>
</dbReference>
<keyword evidence="5" id="KW-1185">Reference proteome</keyword>
<dbReference type="CDD" id="cd06225">
    <property type="entry name" value="HAMP"/>
    <property type="match status" value="1"/>
</dbReference>
<evidence type="ECO:0000259" key="3">
    <source>
        <dbReference type="PROSITE" id="PS50885"/>
    </source>
</evidence>
<feature type="transmembrane region" description="Helical" evidence="2">
    <location>
        <begin position="9"/>
        <end position="27"/>
    </location>
</feature>
<evidence type="ECO:0000313" key="4">
    <source>
        <dbReference type="EMBL" id="MBU5677312.1"/>
    </source>
</evidence>
<dbReference type="SMART" id="SM00304">
    <property type="entry name" value="HAMP"/>
    <property type="match status" value="1"/>
</dbReference>
<dbReference type="EMBL" id="JAHLQK010000005">
    <property type="protein sequence ID" value="MBU5677312.1"/>
    <property type="molecule type" value="Genomic_DNA"/>
</dbReference>
<dbReference type="PANTHER" id="PTHR42713:SF2">
    <property type="entry name" value="TWO-COMPONENT SENSOR KINASE YESM"/>
    <property type="match status" value="1"/>
</dbReference>
<reference evidence="4 5" key="1">
    <citation type="submission" date="2021-06" db="EMBL/GenBank/DDBJ databases">
        <authorList>
            <person name="Sun Q."/>
            <person name="Li D."/>
        </authorList>
    </citation>
    <scope>NUCLEOTIDE SEQUENCE [LARGE SCALE GENOMIC DNA]</scope>
    <source>
        <strain evidence="4 5">MSJ-5</strain>
    </source>
</reference>
<keyword evidence="1 4" id="KW-0808">Transferase</keyword>
<evidence type="ECO:0000256" key="2">
    <source>
        <dbReference type="SAM" id="Phobius"/>
    </source>
</evidence>
<dbReference type="PANTHER" id="PTHR42713">
    <property type="entry name" value="HISTIDINE KINASE-RELATED"/>
    <property type="match status" value="1"/>
</dbReference>
<dbReference type="InterPro" id="IPR003594">
    <property type="entry name" value="HATPase_dom"/>
</dbReference>
<dbReference type="RefSeq" id="WP_216417985.1">
    <property type="nucleotide sequence ID" value="NZ_JAHLQK010000005.1"/>
</dbReference>
<comment type="caution">
    <text evidence="4">The sequence shown here is derived from an EMBL/GenBank/DDBJ whole genome shotgun (WGS) entry which is preliminary data.</text>
</comment>
<keyword evidence="1 4" id="KW-0418">Kinase</keyword>
<dbReference type="Pfam" id="PF00672">
    <property type="entry name" value="HAMP"/>
    <property type="match status" value="1"/>
</dbReference>
<organism evidence="4 5">
    <name type="scientific">Alkaliphilus flagellatus</name>
    <dbReference type="NCBI Taxonomy" id="2841507"/>
    <lineage>
        <taxon>Bacteria</taxon>
        <taxon>Bacillati</taxon>
        <taxon>Bacillota</taxon>
        <taxon>Clostridia</taxon>
        <taxon>Peptostreptococcales</taxon>
        <taxon>Natronincolaceae</taxon>
        <taxon>Alkaliphilus</taxon>
    </lineage>
</organism>
<keyword evidence="2" id="KW-0472">Membrane</keyword>
<feature type="transmembrane region" description="Helical" evidence="2">
    <location>
        <begin position="247"/>
        <end position="274"/>
    </location>
</feature>
<evidence type="ECO:0000256" key="1">
    <source>
        <dbReference type="ARBA" id="ARBA00022777"/>
    </source>
</evidence>